<feature type="transmembrane region" description="Helical" evidence="1">
    <location>
        <begin position="94"/>
        <end position="116"/>
    </location>
</feature>
<dbReference type="Proteomes" id="UP000785679">
    <property type="component" value="Unassembled WGS sequence"/>
</dbReference>
<evidence type="ECO:0008006" key="4">
    <source>
        <dbReference type="Google" id="ProtNLM"/>
    </source>
</evidence>
<keyword evidence="1" id="KW-0472">Membrane</keyword>
<evidence type="ECO:0000313" key="2">
    <source>
        <dbReference type="EMBL" id="TNV86143.1"/>
    </source>
</evidence>
<keyword evidence="3" id="KW-1185">Reference proteome</keyword>
<gene>
    <name evidence="2" type="ORF">FGO68_gene16416</name>
</gene>
<keyword evidence="1" id="KW-0812">Transmembrane</keyword>
<feature type="transmembrane region" description="Helical" evidence="1">
    <location>
        <begin position="122"/>
        <end position="143"/>
    </location>
</feature>
<proteinExistence type="predicted"/>
<reference evidence="2" key="1">
    <citation type="submission" date="2019-06" db="EMBL/GenBank/DDBJ databases">
        <authorList>
            <person name="Zheng W."/>
        </authorList>
    </citation>
    <scope>NUCLEOTIDE SEQUENCE</scope>
    <source>
        <strain evidence="2">QDHG01</strain>
    </source>
</reference>
<accession>A0A8J8P395</accession>
<evidence type="ECO:0000256" key="1">
    <source>
        <dbReference type="SAM" id="Phobius"/>
    </source>
</evidence>
<feature type="transmembrane region" description="Helical" evidence="1">
    <location>
        <begin position="171"/>
        <end position="190"/>
    </location>
</feature>
<dbReference type="EMBL" id="RRYP01001273">
    <property type="protein sequence ID" value="TNV86143.1"/>
    <property type="molecule type" value="Genomic_DNA"/>
</dbReference>
<name>A0A8J8P395_HALGN</name>
<organism evidence="2 3">
    <name type="scientific">Halteria grandinella</name>
    <dbReference type="NCBI Taxonomy" id="5974"/>
    <lineage>
        <taxon>Eukaryota</taxon>
        <taxon>Sar</taxon>
        <taxon>Alveolata</taxon>
        <taxon>Ciliophora</taxon>
        <taxon>Intramacronucleata</taxon>
        <taxon>Spirotrichea</taxon>
        <taxon>Stichotrichia</taxon>
        <taxon>Sporadotrichida</taxon>
        <taxon>Halteriidae</taxon>
        <taxon>Halteria</taxon>
    </lineage>
</organism>
<dbReference type="OrthoDB" id="326542at2759"/>
<sequence length="359" mass="41001">MSIVLQFIQLDILQTDKWLTPQFTIDSDQGLNEYFEEQGYQSMFTAINLGSTFIFSFMLLTLFLVYPLISMLGKRSTFLEKVEKYLREKLFWESSIRFVIQQFQPLLISALINLYSLQFDTAVTKLSTLLAISTLLILGLSLYKMLNLIHTQSPCSPLTDGLNTNSLIGRYWLPITLAKWSILITALVTLRNYPALQLMIIAILLVVSQVLMIVGRPQDSRVENMISLFNEGMASVYLYGQYTLSESMGRNEVKEEIGAVLLGMVIFTISVNVVKVLVQSMMMINWRKLKSVCFKKSQDKVIKLKPTITEQPLDQQSTVINATFEDAFSQPPLKAVSIAPANSIDKLQRLYQNHRQMRY</sequence>
<evidence type="ECO:0000313" key="3">
    <source>
        <dbReference type="Proteomes" id="UP000785679"/>
    </source>
</evidence>
<protein>
    <recommendedName>
        <fullName evidence="4">TRP C-terminal domain-containing protein</fullName>
    </recommendedName>
</protein>
<comment type="caution">
    <text evidence="2">The sequence shown here is derived from an EMBL/GenBank/DDBJ whole genome shotgun (WGS) entry which is preliminary data.</text>
</comment>
<feature type="transmembrane region" description="Helical" evidence="1">
    <location>
        <begin position="257"/>
        <end position="278"/>
    </location>
</feature>
<feature type="transmembrane region" description="Helical" evidence="1">
    <location>
        <begin position="196"/>
        <end position="214"/>
    </location>
</feature>
<dbReference type="AlphaFoldDB" id="A0A8J8P395"/>
<keyword evidence="1" id="KW-1133">Transmembrane helix</keyword>
<feature type="transmembrane region" description="Helical" evidence="1">
    <location>
        <begin position="53"/>
        <end position="73"/>
    </location>
</feature>